<dbReference type="InterPro" id="IPR011615">
    <property type="entry name" value="p53_DNA-bd"/>
</dbReference>
<evidence type="ECO:0000256" key="14">
    <source>
        <dbReference type="RuleBase" id="RU003304"/>
    </source>
</evidence>
<keyword evidence="9 14" id="KW-0238">DNA-binding</keyword>
<name>A0ABQ7T983_PHRPL</name>
<evidence type="ECO:0000256" key="6">
    <source>
        <dbReference type="ARBA" id="ARBA00022723"/>
    </source>
</evidence>
<dbReference type="EMBL" id="JAIPUX010000521">
    <property type="protein sequence ID" value="KAH0626092.1"/>
    <property type="molecule type" value="Genomic_DNA"/>
</dbReference>
<dbReference type="InterPro" id="IPR002117">
    <property type="entry name" value="p53_tumour_suppressor"/>
</dbReference>
<reference evidence="17 18" key="1">
    <citation type="journal article" date="2022" name="Gigascience">
        <title>A chromosome-level genome assembly and annotation of the desert horned lizard, Phrynosoma platyrhinos, provides insight into chromosomal rearrangements among reptiles.</title>
        <authorList>
            <person name="Koochekian N."/>
            <person name="Ascanio A."/>
            <person name="Farleigh K."/>
            <person name="Card D.C."/>
            <person name="Schield D.R."/>
            <person name="Castoe T.A."/>
            <person name="Jezkova T."/>
        </authorList>
    </citation>
    <scope>NUCLEOTIDE SEQUENCE [LARGE SCALE GENOMIC DNA]</scope>
    <source>
        <strain evidence="17">NK-2021</strain>
    </source>
</reference>
<evidence type="ECO:0000256" key="7">
    <source>
        <dbReference type="ARBA" id="ARBA00022833"/>
    </source>
</evidence>
<comment type="function">
    <text evidence="14">Multifunctional transcription factor that induces cell cycle arrest, DNA repair or apoptosis upon binding to its target DNA sequence. Acts as a tumor suppressor in many tumor types; induces growth arrest or apoptosis depending on the physiological circumstances and cell type. Negatively regulates cell division by controlling expression of a set of genes required for this process. One of the activated genes is an inhibitor of cyclin-dependent kinases. Apoptosis induction seems to be mediated either by stimulation of BAX and FAS antigen expression, or by repression of Bcl-2 expression.</text>
</comment>
<evidence type="ECO:0000313" key="17">
    <source>
        <dbReference type="EMBL" id="KAH0626092.1"/>
    </source>
</evidence>
<keyword evidence="6 14" id="KW-0479">Metal-binding</keyword>
<keyword evidence="13 14" id="KW-0131">Cell cycle</keyword>
<evidence type="ECO:0000256" key="13">
    <source>
        <dbReference type="ARBA" id="ARBA00023306"/>
    </source>
</evidence>
<evidence type="ECO:0000256" key="15">
    <source>
        <dbReference type="SAM" id="MobiDB-lite"/>
    </source>
</evidence>
<evidence type="ECO:0000256" key="5">
    <source>
        <dbReference type="ARBA" id="ARBA00022703"/>
    </source>
</evidence>
<evidence type="ECO:0000256" key="9">
    <source>
        <dbReference type="ARBA" id="ARBA00023125"/>
    </source>
</evidence>
<dbReference type="PANTHER" id="PTHR11447:SF6">
    <property type="entry name" value="CELLULAR TUMOR ANTIGEN P53"/>
    <property type="match status" value="1"/>
</dbReference>
<evidence type="ECO:0000256" key="10">
    <source>
        <dbReference type="ARBA" id="ARBA00023159"/>
    </source>
</evidence>
<comment type="similarity">
    <text evidence="1 14">Belongs to the p53 family.</text>
</comment>
<feature type="domain" description="p53 DNA-binding" evidence="16">
    <location>
        <begin position="92"/>
        <end position="217"/>
    </location>
</feature>
<dbReference type="InterPro" id="IPR008967">
    <property type="entry name" value="p53-like_TF_DNA-bd_sf"/>
</dbReference>
<dbReference type="Gene3D" id="2.60.40.720">
    <property type="match status" value="1"/>
</dbReference>
<comment type="cofactor">
    <cofactor evidence="14">
        <name>Zn(2+)</name>
        <dbReference type="ChEBI" id="CHEBI:29105"/>
    </cofactor>
    <text evidence="14">Binds 1 zinc ion per subunit.</text>
</comment>
<dbReference type="InterPro" id="IPR012346">
    <property type="entry name" value="p53/RUNT-type_TF_DNA-bd_sf"/>
</dbReference>
<keyword evidence="11 14" id="KW-0804">Transcription</keyword>
<comment type="caution">
    <text evidence="17">The sequence shown here is derived from an EMBL/GenBank/DDBJ whole genome shotgun (WGS) entry which is preliminary data.</text>
</comment>
<keyword evidence="12 14" id="KW-0539">Nucleus</keyword>
<dbReference type="Pfam" id="PF00870">
    <property type="entry name" value="P53"/>
    <property type="match status" value="1"/>
</dbReference>
<keyword evidence="5 14" id="KW-0053">Apoptosis</keyword>
<gene>
    <name evidence="17" type="ORF">JD844_000842</name>
</gene>
<evidence type="ECO:0000256" key="1">
    <source>
        <dbReference type="ARBA" id="ARBA00006167"/>
    </source>
</evidence>
<feature type="region of interest" description="Disordered" evidence="15">
    <location>
        <begin position="241"/>
        <end position="262"/>
    </location>
</feature>
<organism evidence="17 18">
    <name type="scientific">Phrynosoma platyrhinos</name>
    <name type="common">Desert horned lizard</name>
    <dbReference type="NCBI Taxonomy" id="52577"/>
    <lineage>
        <taxon>Eukaryota</taxon>
        <taxon>Metazoa</taxon>
        <taxon>Chordata</taxon>
        <taxon>Craniata</taxon>
        <taxon>Vertebrata</taxon>
        <taxon>Euteleostomi</taxon>
        <taxon>Lepidosauria</taxon>
        <taxon>Squamata</taxon>
        <taxon>Bifurcata</taxon>
        <taxon>Unidentata</taxon>
        <taxon>Episquamata</taxon>
        <taxon>Toxicofera</taxon>
        <taxon>Iguania</taxon>
        <taxon>Phrynosomatidae</taxon>
        <taxon>Phrynosomatinae</taxon>
        <taxon>Phrynosoma</taxon>
    </lineage>
</organism>
<proteinExistence type="inferred from homology"/>
<evidence type="ECO:0000256" key="3">
    <source>
        <dbReference type="ARBA" id="ARBA00022490"/>
    </source>
</evidence>
<dbReference type="SUPFAM" id="SSF49417">
    <property type="entry name" value="p53-like transcription factors"/>
    <property type="match status" value="1"/>
</dbReference>
<keyword evidence="18" id="KW-1185">Reference proteome</keyword>
<sequence>MDQEEELDLDSTLSPPLSQNTFQSLSFQSWWNCMENESSRSGLLDLDLMDPIGTPALDFQEAGVSPQAGGGGYNGPAPVSTVSVTASVVPSTEDYVGDHGFELAFEPSGTAKSVTCTYSPELNKLFCQLAKTCPVHIKVASLPPPGSIIRATAVYKKSEHVAEVVKRCPHHERSQEYNDGTAPAEHLIRVEANQQAQYICDRNTRRHSVTVPYERPQVIRIRSWKHYKLLKKILEAFEFQEMKQPAEPEQQGETESRTSRKE</sequence>
<accession>A0ABQ7T983</accession>
<dbReference type="PANTHER" id="PTHR11447">
    <property type="entry name" value="CELLULAR TUMOR ANTIGEN P53"/>
    <property type="match status" value="1"/>
</dbReference>
<evidence type="ECO:0000256" key="8">
    <source>
        <dbReference type="ARBA" id="ARBA00023015"/>
    </source>
</evidence>
<keyword evidence="3 14" id="KW-0963">Cytoplasm</keyword>
<dbReference type="PRINTS" id="PR00386">
    <property type="entry name" value="P53SUPPRESSR"/>
</dbReference>
<keyword evidence="8 14" id="KW-0805">Transcription regulation</keyword>
<comment type="subunit">
    <text evidence="14">Binds DNA as a homotetramer.</text>
</comment>
<keyword evidence="7 14" id="KW-0862">Zinc</keyword>
<keyword evidence="4" id="KW-0597">Phosphoprotein</keyword>
<evidence type="ECO:0000256" key="2">
    <source>
        <dbReference type="ARBA" id="ARBA00017135"/>
    </source>
</evidence>
<evidence type="ECO:0000256" key="11">
    <source>
        <dbReference type="ARBA" id="ARBA00023163"/>
    </source>
</evidence>
<protein>
    <recommendedName>
        <fullName evidence="2 14">Cellular tumor antigen p53</fullName>
    </recommendedName>
</protein>
<evidence type="ECO:0000313" key="18">
    <source>
        <dbReference type="Proteomes" id="UP000826234"/>
    </source>
</evidence>
<comment type="subcellular location">
    <subcellularLocation>
        <location evidence="14">Cytoplasm</location>
    </subcellularLocation>
    <subcellularLocation>
        <location evidence="14">Nucleus</location>
    </subcellularLocation>
</comment>
<dbReference type="Proteomes" id="UP000826234">
    <property type="component" value="Unassembled WGS sequence"/>
</dbReference>
<evidence type="ECO:0000256" key="12">
    <source>
        <dbReference type="ARBA" id="ARBA00023242"/>
    </source>
</evidence>
<evidence type="ECO:0000259" key="16">
    <source>
        <dbReference type="Pfam" id="PF00870"/>
    </source>
</evidence>
<keyword evidence="10 14" id="KW-0010">Activator</keyword>
<evidence type="ECO:0000256" key="4">
    <source>
        <dbReference type="ARBA" id="ARBA00022553"/>
    </source>
</evidence>
<dbReference type="CDD" id="cd08367">
    <property type="entry name" value="P53"/>
    <property type="match status" value="1"/>
</dbReference>